<dbReference type="GO" id="GO:0008381">
    <property type="term" value="F:mechanosensitive monoatomic ion channel activity"/>
    <property type="evidence" value="ECO:0007669"/>
    <property type="project" value="InterPro"/>
</dbReference>
<dbReference type="Pfam" id="PF23188">
    <property type="entry name" value="THU_Piezo1"/>
    <property type="match status" value="1"/>
</dbReference>
<feature type="compositionally biased region" description="Acidic residues" evidence="1">
    <location>
        <begin position="1"/>
        <end position="12"/>
    </location>
</feature>
<dbReference type="PANTHER" id="PTHR13167">
    <property type="entry name" value="PIEZO-TYPE MECHANOSENSITIVE ION CHANNEL COMPONENT"/>
    <property type="match status" value="1"/>
</dbReference>
<feature type="compositionally biased region" description="Basic and acidic residues" evidence="1">
    <location>
        <begin position="125"/>
        <end position="136"/>
    </location>
</feature>
<dbReference type="AlphaFoldDB" id="A0A7R9LW87"/>
<protein>
    <recommendedName>
        <fullName evidence="3">Piezo transmembrane helical unit domain-containing protein</fullName>
    </recommendedName>
</protein>
<gene>
    <name evidence="4" type="ORF">OSB1V03_LOCUS22243</name>
</gene>
<evidence type="ECO:0000259" key="3">
    <source>
        <dbReference type="Pfam" id="PF23188"/>
    </source>
</evidence>
<dbReference type="GO" id="GO:0071260">
    <property type="term" value="P:cellular response to mechanical stimulus"/>
    <property type="evidence" value="ECO:0007669"/>
    <property type="project" value="TreeGrafter"/>
</dbReference>
<proteinExistence type="predicted"/>
<feature type="non-terminal residue" evidence="4">
    <location>
        <position position="1"/>
    </location>
</feature>
<organism evidence="4">
    <name type="scientific">Medioppia subpectinata</name>
    <dbReference type="NCBI Taxonomy" id="1979941"/>
    <lineage>
        <taxon>Eukaryota</taxon>
        <taxon>Metazoa</taxon>
        <taxon>Ecdysozoa</taxon>
        <taxon>Arthropoda</taxon>
        <taxon>Chelicerata</taxon>
        <taxon>Arachnida</taxon>
        <taxon>Acari</taxon>
        <taxon>Acariformes</taxon>
        <taxon>Sarcoptiformes</taxon>
        <taxon>Oribatida</taxon>
        <taxon>Brachypylina</taxon>
        <taxon>Oppioidea</taxon>
        <taxon>Oppiidae</taxon>
        <taxon>Medioppia</taxon>
    </lineage>
</organism>
<name>A0A7R9LW87_9ACAR</name>
<keyword evidence="2" id="KW-0472">Membrane</keyword>
<keyword evidence="5" id="KW-1185">Reference proteome</keyword>
<dbReference type="InterPro" id="IPR056768">
    <property type="entry name" value="THU_Piezo"/>
</dbReference>
<dbReference type="EMBL" id="CAJPIZ010046127">
    <property type="protein sequence ID" value="CAG2122297.1"/>
    <property type="molecule type" value="Genomic_DNA"/>
</dbReference>
<dbReference type="EMBL" id="OC900702">
    <property type="protein sequence ID" value="CAD7649107.1"/>
    <property type="molecule type" value="Genomic_DNA"/>
</dbReference>
<accession>A0A7R9LW87</accession>
<dbReference type="GO" id="GO:0005261">
    <property type="term" value="F:monoatomic cation channel activity"/>
    <property type="evidence" value="ECO:0007669"/>
    <property type="project" value="TreeGrafter"/>
</dbReference>
<dbReference type="GO" id="GO:0050982">
    <property type="term" value="P:detection of mechanical stimulus"/>
    <property type="evidence" value="ECO:0007669"/>
    <property type="project" value="TreeGrafter"/>
</dbReference>
<feature type="transmembrane region" description="Helical" evidence="2">
    <location>
        <begin position="214"/>
        <end position="232"/>
    </location>
</feature>
<feature type="transmembrane region" description="Helical" evidence="2">
    <location>
        <begin position="163"/>
        <end position="182"/>
    </location>
</feature>
<dbReference type="OrthoDB" id="303066at2759"/>
<keyword evidence="2" id="KW-1133">Transmembrane helix</keyword>
<evidence type="ECO:0000256" key="2">
    <source>
        <dbReference type="SAM" id="Phobius"/>
    </source>
</evidence>
<feature type="transmembrane region" description="Helical" evidence="2">
    <location>
        <begin position="30"/>
        <end position="48"/>
    </location>
</feature>
<reference evidence="4" key="1">
    <citation type="submission" date="2020-11" db="EMBL/GenBank/DDBJ databases">
        <authorList>
            <person name="Tran Van P."/>
        </authorList>
    </citation>
    <scope>NUCLEOTIDE SEQUENCE</scope>
</reference>
<dbReference type="GO" id="GO:0042391">
    <property type="term" value="P:regulation of membrane potential"/>
    <property type="evidence" value="ECO:0007669"/>
    <property type="project" value="TreeGrafter"/>
</dbReference>
<evidence type="ECO:0000313" key="5">
    <source>
        <dbReference type="Proteomes" id="UP000759131"/>
    </source>
</evidence>
<evidence type="ECO:0000256" key="1">
    <source>
        <dbReference type="SAM" id="MobiDB-lite"/>
    </source>
</evidence>
<dbReference type="Proteomes" id="UP000759131">
    <property type="component" value="Unassembled WGS sequence"/>
</dbReference>
<keyword evidence="2" id="KW-0812">Transmembrane</keyword>
<dbReference type="GO" id="GO:0005886">
    <property type="term" value="C:plasma membrane"/>
    <property type="evidence" value="ECO:0007669"/>
    <property type="project" value="TreeGrafter"/>
</dbReference>
<sequence>MSEGEEEIEDKEGEEREPKRKESILTRMKSWVRICILFIESALISVTAKLNSLSRDYRYVARRLSVEKRYLKRILEIEESNGSRFDFMDTNWKKRTLSKISQSAVPKETKSIGSSDELSRKKRTKPETIDESKRSDDALISTETDLEDSSFLKSNVYMRFFRSIFYAILSRSEVMCYIIIVLNQINSASILSLPLPLFAFLWGSLSVPRPSKAFWITVITYTELIVVIKYIFQFQFWPWLASGKVD</sequence>
<feature type="region of interest" description="Disordered" evidence="1">
    <location>
        <begin position="1"/>
        <end position="20"/>
    </location>
</feature>
<feature type="domain" description="Piezo transmembrane helical unit" evidence="3">
    <location>
        <begin position="170"/>
        <end position="240"/>
    </location>
</feature>
<feature type="region of interest" description="Disordered" evidence="1">
    <location>
        <begin position="103"/>
        <end position="136"/>
    </location>
</feature>
<evidence type="ECO:0000313" key="4">
    <source>
        <dbReference type="EMBL" id="CAD7649107.1"/>
    </source>
</evidence>
<dbReference type="PANTHER" id="PTHR13167:SF25">
    <property type="entry name" value="PIEZO-TYPE MECHANOSENSITIVE ION CHANNEL COMPONENT"/>
    <property type="match status" value="1"/>
</dbReference>
<dbReference type="InterPro" id="IPR027272">
    <property type="entry name" value="Piezo"/>
</dbReference>
<feature type="transmembrane region" description="Helical" evidence="2">
    <location>
        <begin position="188"/>
        <end position="207"/>
    </location>
</feature>